<dbReference type="PANTHER" id="PTHR42941">
    <property type="entry name" value="SLL1037 PROTEIN"/>
    <property type="match status" value="1"/>
</dbReference>
<dbReference type="Proteomes" id="UP000322876">
    <property type="component" value="Unassembled WGS sequence"/>
</dbReference>
<dbReference type="Pfam" id="PF16868">
    <property type="entry name" value="NMT1_3"/>
    <property type="match status" value="1"/>
</dbReference>
<dbReference type="RefSeq" id="WP_149266467.1">
    <property type="nucleotide sequence ID" value="NZ_VFJB01000005.1"/>
</dbReference>
<evidence type="ECO:0000313" key="2">
    <source>
        <dbReference type="Proteomes" id="UP000322876"/>
    </source>
</evidence>
<dbReference type="SUPFAM" id="SSF53850">
    <property type="entry name" value="Periplasmic binding protein-like II"/>
    <property type="match status" value="1"/>
</dbReference>
<comment type="caution">
    <text evidence="1">The sequence shown here is derived from an EMBL/GenBank/DDBJ whole genome shotgun (WGS) entry which is preliminary data.</text>
</comment>
<dbReference type="AlphaFoldDB" id="A0A5A8F3P6"/>
<gene>
    <name evidence="1" type="ORF">FHQ18_07055</name>
</gene>
<dbReference type="Gene3D" id="3.40.190.10">
    <property type="entry name" value="Periplasmic binding protein-like II"/>
    <property type="match status" value="2"/>
</dbReference>
<dbReference type="EMBL" id="VFJB01000005">
    <property type="protein sequence ID" value="KAA0258146.1"/>
    <property type="molecule type" value="Genomic_DNA"/>
</dbReference>
<sequence>MYKKFLSMFLAVMFFVTLGISESKASDKNLIIATATTGGTYYPVGVAIGTLISIKLAKKYKITATAINSAGSGENIQMLKNKEADLAILQALFGAMAYNGKGLYEGKPVKDFRSVTMLWLNVEHFTLLKKYAKTGNIMDLKGLGKKFSIGKRGSGTEGSGRTILGALGIEIGKDIIPEFLGYNPSAQAMMDGRIVGMNTPAGPPVSAVTQLFAQLGAKKVVILEFTDEQLEKIRKVYPIWNRYIIKKGTYPGLKKDVRTIAQPNFLAVRPDLPEETVYLITKTIYENLPFLNNIHKATKAMSLDKAIDGLPVPLHPGAAKYYKEKGIKIPAALLSK</sequence>
<proteinExistence type="predicted"/>
<keyword evidence="2" id="KW-1185">Reference proteome</keyword>
<dbReference type="OrthoDB" id="9780180at2"/>
<protein>
    <submittedName>
        <fullName evidence="1">TAXI family TRAP transporter solute-binding subunit</fullName>
    </submittedName>
</protein>
<reference evidence="1 2" key="1">
    <citation type="submission" date="2019-06" db="EMBL/GenBank/DDBJ databases">
        <title>Genomic insights into carbon and energy metabolism of Deferribacter autotrophicus revealed new metabolic traits in the phylum Deferribacteres.</title>
        <authorList>
            <person name="Slobodkin A.I."/>
            <person name="Slobodkina G.B."/>
            <person name="Allioux M."/>
            <person name="Alain K."/>
            <person name="Jebbar M."/>
            <person name="Shadrin V."/>
            <person name="Kublanov I.V."/>
            <person name="Toshchakov S.V."/>
            <person name="Bonch-Osmolovskaya E.A."/>
        </authorList>
    </citation>
    <scope>NUCLEOTIDE SEQUENCE [LARGE SCALE GENOMIC DNA]</scope>
    <source>
        <strain evidence="1 2">SL50</strain>
    </source>
</reference>
<evidence type="ECO:0000313" key="1">
    <source>
        <dbReference type="EMBL" id="KAA0258146.1"/>
    </source>
</evidence>
<dbReference type="NCBIfam" id="TIGR02122">
    <property type="entry name" value="TRAP_TAXI"/>
    <property type="match status" value="1"/>
</dbReference>
<accession>A0A5A8F3P6</accession>
<name>A0A5A8F3P6_9BACT</name>
<dbReference type="InterPro" id="IPR011852">
    <property type="entry name" value="TRAP_TAXI"/>
</dbReference>
<dbReference type="PANTHER" id="PTHR42941:SF1">
    <property type="entry name" value="SLL1037 PROTEIN"/>
    <property type="match status" value="1"/>
</dbReference>
<dbReference type="CDD" id="cd13520">
    <property type="entry name" value="PBP2_TAXI_TRAP"/>
    <property type="match status" value="1"/>
</dbReference>
<organism evidence="1 2">
    <name type="scientific">Deferribacter autotrophicus</name>
    <dbReference type="NCBI Taxonomy" id="500465"/>
    <lineage>
        <taxon>Bacteria</taxon>
        <taxon>Pseudomonadati</taxon>
        <taxon>Deferribacterota</taxon>
        <taxon>Deferribacteres</taxon>
        <taxon>Deferribacterales</taxon>
        <taxon>Deferribacteraceae</taxon>
        <taxon>Deferribacter</taxon>
    </lineage>
</organism>